<organism evidence="2 3">
    <name type="scientific">Dendrobium catenatum</name>
    <dbReference type="NCBI Taxonomy" id="906689"/>
    <lineage>
        <taxon>Eukaryota</taxon>
        <taxon>Viridiplantae</taxon>
        <taxon>Streptophyta</taxon>
        <taxon>Embryophyta</taxon>
        <taxon>Tracheophyta</taxon>
        <taxon>Spermatophyta</taxon>
        <taxon>Magnoliopsida</taxon>
        <taxon>Liliopsida</taxon>
        <taxon>Asparagales</taxon>
        <taxon>Orchidaceae</taxon>
        <taxon>Epidendroideae</taxon>
        <taxon>Malaxideae</taxon>
        <taxon>Dendrobiinae</taxon>
        <taxon>Dendrobium</taxon>
    </lineage>
</organism>
<proteinExistence type="predicted"/>
<dbReference type="PANTHER" id="PTHR31286">
    <property type="entry name" value="GLYCINE-RICH CELL WALL STRUCTURAL PROTEIN 1.8-LIKE"/>
    <property type="match status" value="1"/>
</dbReference>
<dbReference type="InterPro" id="IPR025558">
    <property type="entry name" value="DUF4283"/>
</dbReference>
<dbReference type="AlphaFoldDB" id="A0A2I0VQR0"/>
<accession>A0A2I0VQR0</accession>
<dbReference type="EMBL" id="KZ503312">
    <property type="protein sequence ID" value="PKU65754.1"/>
    <property type="molecule type" value="Genomic_DNA"/>
</dbReference>
<dbReference type="Pfam" id="PF14111">
    <property type="entry name" value="DUF4283"/>
    <property type="match status" value="1"/>
</dbReference>
<evidence type="ECO:0000313" key="3">
    <source>
        <dbReference type="Proteomes" id="UP000233837"/>
    </source>
</evidence>
<reference evidence="2 3" key="2">
    <citation type="journal article" date="2017" name="Nature">
        <title>The Apostasia genome and the evolution of orchids.</title>
        <authorList>
            <person name="Zhang G.Q."/>
            <person name="Liu K.W."/>
            <person name="Li Z."/>
            <person name="Lohaus R."/>
            <person name="Hsiao Y.Y."/>
            <person name="Niu S.C."/>
            <person name="Wang J.Y."/>
            <person name="Lin Y.C."/>
            <person name="Xu Q."/>
            <person name="Chen L.J."/>
            <person name="Yoshida K."/>
            <person name="Fujiwara S."/>
            <person name="Wang Z.W."/>
            <person name="Zhang Y.Q."/>
            <person name="Mitsuda N."/>
            <person name="Wang M."/>
            <person name="Liu G.H."/>
            <person name="Pecoraro L."/>
            <person name="Huang H.X."/>
            <person name="Xiao X.J."/>
            <person name="Lin M."/>
            <person name="Wu X.Y."/>
            <person name="Wu W.L."/>
            <person name="Chen Y.Y."/>
            <person name="Chang S.B."/>
            <person name="Sakamoto S."/>
            <person name="Ohme-Takagi M."/>
            <person name="Yagi M."/>
            <person name="Zeng S.J."/>
            <person name="Shen C.Y."/>
            <person name="Yeh C.M."/>
            <person name="Luo Y.B."/>
            <person name="Tsai W.C."/>
            <person name="Van de Peer Y."/>
            <person name="Liu Z.J."/>
        </authorList>
    </citation>
    <scope>NUCLEOTIDE SEQUENCE [LARGE SCALE GENOMIC DNA]</scope>
    <source>
        <tissue evidence="2">The whole plant</tissue>
    </source>
</reference>
<protein>
    <recommendedName>
        <fullName evidence="1">DUF4283 domain-containing protein</fullName>
    </recommendedName>
</protein>
<reference evidence="2 3" key="1">
    <citation type="journal article" date="2016" name="Sci. Rep.">
        <title>The Dendrobium catenatum Lindl. genome sequence provides insights into polysaccharide synthase, floral development and adaptive evolution.</title>
        <authorList>
            <person name="Zhang G.Q."/>
            <person name="Xu Q."/>
            <person name="Bian C."/>
            <person name="Tsai W.C."/>
            <person name="Yeh C.M."/>
            <person name="Liu K.W."/>
            <person name="Yoshida K."/>
            <person name="Zhang L.S."/>
            <person name="Chang S.B."/>
            <person name="Chen F."/>
            <person name="Shi Y."/>
            <person name="Su Y.Y."/>
            <person name="Zhang Y.Q."/>
            <person name="Chen L.J."/>
            <person name="Yin Y."/>
            <person name="Lin M."/>
            <person name="Huang H."/>
            <person name="Deng H."/>
            <person name="Wang Z.W."/>
            <person name="Zhu S.L."/>
            <person name="Zhao X."/>
            <person name="Deng C."/>
            <person name="Niu S.C."/>
            <person name="Huang J."/>
            <person name="Wang M."/>
            <person name="Liu G.H."/>
            <person name="Yang H.J."/>
            <person name="Xiao X.J."/>
            <person name="Hsiao Y.Y."/>
            <person name="Wu W.L."/>
            <person name="Chen Y.Y."/>
            <person name="Mitsuda N."/>
            <person name="Ohme-Takagi M."/>
            <person name="Luo Y.B."/>
            <person name="Van de Peer Y."/>
            <person name="Liu Z.J."/>
        </authorList>
    </citation>
    <scope>NUCLEOTIDE SEQUENCE [LARGE SCALE GENOMIC DNA]</scope>
    <source>
        <tissue evidence="2">The whole plant</tissue>
    </source>
</reference>
<evidence type="ECO:0000259" key="1">
    <source>
        <dbReference type="Pfam" id="PF14111"/>
    </source>
</evidence>
<evidence type="ECO:0000313" key="2">
    <source>
        <dbReference type="EMBL" id="PKU65754.1"/>
    </source>
</evidence>
<dbReference type="InterPro" id="IPR040256">
    <property type="entry name" value="At4g02000-like"/>
</dbReference>
<gene>
    <name evidence="2" type="ORF">MA16_Dca025446</name>
</gene>
<feature type="domain" description="DUF4283" evidence="1">
    <location>
        <begin position="40"/>
        <end position="123"/>
    </location>
</feature>
<sequence>MANVWHKKSNRRIADLDIGNCLMKDGETIKLHEENVMKNTKKLQNSLVIKVFGDNILAYVINSKIKRQWLYLGKFNLTWLGKGWILCSFEDEEALDLVLSNGQWFVKGQIIGVEKRSTSFTPDSLKGLTTPIWIRMPSLPLQC</sequence>
<name>A0A2I0VQR0_9ASPA</name>
<keyword evidence="3" id="KW-1185">Reference proteome</keyword>
<dbReference type="PANTHER" id="PTHR31286:SF99">
    <property type="entry name" value="DUF4283 DOMAIN-CONTAINING PROTEIN"/>
    <property type="match status" value="1"/>
</dbReference>
<dbReference type="Proteomes" id="UP000233837">
    <property type="component" value="Unassembled WGS sequence"/>
</dbReference>